<dbReference type="OrthoDB" id="6220758at2759"/>
<proteinExistence type="inferred from homology"/>
<evidence type="ECO:0000256" key="3">
    <source>
        <dbReference type="ARBA" id="ARBA00022490"/>
    </source>
</evidence>
<dbReference type="EMBL" id="LDAU01000155">
    <property type="protein sequence ID" value="KRX02358.1"/>
    <property type="molecule type" value="Genomic_DNA"/>
</dbReference>
<protein>
    <recommendedName>
        <fullName evidence="7">Actin-related protein</fullName>
    </recommendedName>
</protein>
<sequence>MSDWRNDLSKRIIIDSGSCNLRFGNCEQDEPLSIIPNLLAVDKKQGNLIYGENLQNTLQESHLNYIKPHTRGVLVDWDNEVQLMENLIQQNCDSKELAQSCLIQTFQPGLPEKVRLRMFEVAFEYFQFDSFFPANSQSMIYEWFNSKEENQNQSQTLKTFQLVVESSHSATYITPYFDGEPINYATTRLDVGGKLLTNHFKDLISLRHFDFKNEIRLTQQIKEEVCFVAQQFTQEMKKKKGSHRKFFVLPDYDTGKKGYSKDSHDQNTYEQVIQLDKERFQIPEIIFNPSDIGLYQNGLTQSILDTIQKINPDIRDYFLENIILSGGNTQMPGFSERLQAEIRANTPDHLNIKVNHINDEQPVFSGCIEFCSDDDFKPSVISKQDYRENGFHYLHKFYFI</sequence>
<evidence type="ECO:0000256" key="2">
    <source>
        <dbReference type="ARBA" id="ARBA00005665"/>
    </source>
</evidence>
<dbReference type="GO" id="GO:0005737">
    <property type="term" value="C:cytoplasm"/>
    <property type="evidence" value="ECO:0007669"/>
    <property type="project" value="UniProtKB-SubCell"/>
</dbReference>
<dbReference type="GO" id="GO:0005634">
    <property type="term" value="C:nucleus"/>
    <property type="evidence" value="ECO:0007669"/>
    <property type="project" value="UniProtKB-ARBA"/>
</dbReference>
<evidence type="ECO:0000313" key="6">
    <source>
        <dbReference type="Proteomes" id="UP000054937"/>
    </source>
</evidence>
<dbReference type="FunFam" id="3.90.640.10:FF:000014">
    <property type="entry name" value="Putative actin-related protein 6"/>
    <property type="match status" value="1"/>
</dbReference>
<evidence type="ECO:0000256" key="4">
    <source>
        <dbReference type="ARBA" id="ARBA00049360"/>
    </source>
</evidence>
<comment type="caution">
    <text evidence="5">The sequence shown here is derived from an EMBL/GenBank/DDBJ whole genome shotgun (WGS) entry which is preliminary data.</text>
</comment>
<comment type="subcellular location">
    <subcellularLocation>
        <location evidence="1">Cytoplasm</location>
    </subcellularLocation>
</comment>
<dbReference type="SMART" id="SM00268">
    <property type="entry name" value="ACTIN"/>
    <property type="match status" value="1"/>
</dbReference>
<dbReference type="Gene3D" id="3.30.420.40">
    <property type="match status" value="2"/>
</dbReference>
<accession>A0A0V0QJI5</accession>
<dbReference type="SUPFAM" id="SSF53067">
    <property type="entry name" value="Actin-like ATPase domain"/>
    <property type="match status" value="2"/>
</dbReference>
<keyword evidence="6" id="KW-1185">Reference proteome</keyword>
<dbReference type="Proteomes" id="UP000054937">
    <property type="component" value="Unassembled WGS sequence"/>
</dbReference>
<evidence type="ECO:0008006" key="7">
    <source>
        <dbReference type="Google" id="ProtNLM"/>
    </source>
</evidence>
<dbReference type="AlphaFoldDB" id="A0A0V0QJI5"/>
<keyword evidence="3" id="KW-0963">Cytoplasm</keyword>
<dbReference type="InterPro" id="IPR043129">
    <property type="entry name" value="ATPase_NBD"/>
</dbReference>
<organism evidence="5 6">
    <name type="scientific">Pseudocohnilembus persalinus</name>
    <name type="common">Ciliate</name>
    <dbReference type="NCBI Taxonomy" id="266149"/>
    <lineage>
        <taxon>Eukaryota</taxon>
        <taxon>Sar</taxon>
        <taxon>Alveolata</taxon>
        <taxon>Ciliophora</taxon>
        <taxon>Intramacronucleata</taxon>
        <taxon>Oligohymenophorea</taxon>
        <taxon>Scuticociliatia</taxon>
        <taxon>Philasterida</taxon>
        <taxon>Pseudocohnilembidae</taxon>
        <taxon>Pseudocohnilembus</taxon>
    </lineage>
</organism>
<dbReference type="InterPro" id="IPR004000">
    <property type="entry name" value="Actin"/>
</dbReference>
<gene>
    <name evidence="5" type="ORF">PPERSA_09975</name>
</gene>
<reference evidence="5 6" key="1">
    <citation type="journal article" date="2015" name="Sci. Rep.">
        <title>Genome of the facultative scuticociliatosis pathogen Pseudocohnilembus persalinus provides insight into its virulence through horizontal gene transfer.</title>
        <authorList>
            <person name="Xiong J."/>
            <person name="Wang G."/>
            <person name="Cheng J."/>
            <person name="Tian M."/>
            <person name="Pan X."/>
            <person name="Warren A."/>
            <person name="Jiang C."/>
            <person name="Yuan D."/>
            <person name="Miao W."/>
        </authorList>
    </citation>
    <scope>NUCLEOTIDE SEQUENCE [LARGE SCALE GENOMIC DNA]</scope>
    <source>
        <strain evidence="5">36N120E</strain>
    </source>
</reference>
<dbReference type="OMA" id="FFEEYEC"/>
<name>A0A0V0QJI5_PSEPJ</name>
<dbReference type="PANTHER" id="PTHR11937">
    <property type="entry name" value="ACTIN"/>
    <property type="match status" value="1"/>
</dbReference>
<evidence type="ECO:0000313" key="5">
    <source>
        <dbReference type="EMBL" id="KRX02358.1"/>
    </source>
</evidence>
<comment type="catalytic activity">
    <reaction evidence="4">
        <text>ATP + H2O = ADP + phosphate + H(+)</text>
        <dbReference type="Rhea" id="RHEA:13065"/>
        <dbReference type="ChEBI" id="CHEBI:15377"/>
        <dbReference type="ChEBI" id="CHEBI:15378"/>
        <dbReference type="ChEBI" id="CHEBI:30616"/>
        <dbReference type="ChEBI" id="CHEBI:43474"/>
        <dbReference type="ChEBI" id="CHEBI:456216"/>
    </reaction>
</comment>
<evidence type="ECO:0000256" key="1">
    <source>
        <dbReference type="ARBA" id="ARBA00004496"/>
    </source>
</evidence>
<dbReference type="InParanoid" id="A0A0V0QJI5"/>
<dbReference type="Pfam" id="PF00022">
    <property type="entry name" value="Actin"/>
    <property type="match status" value="1"/>
</dbReference>
<dbReference type="Gene3D" id="3.90.640.10">
    <property type="entry name" value="Actin, Chain A, domain 4"/>
    <property type="match status" value="1"/>
</dbReference>
<comment type="similarity">
    <text evidence="2">Belongs to the actin family. ARP6 subfamily.</text>
</comment>